<dbReference type="STRING" id="6573.A0A210Q0D5"/>
<evidence type="ECO:0000256" key="4">
    <source>
        <dbReference type="ARBA" id="ARBA00022989"/>
    </source>
</evidence>
<feature type="compositionally biased region" description="Polar residues" evidence="9">
    <location>
        <begin position="30"/>
        <end position="42"/>
    </location>
</feature>
<keyword evidence="4 10" id="KW-1133">Transmembrane helix</keyword>
<evidence type="ECO:0000256" key="8">
    <source>
        <dbReference type="ARBA" id="ARBA00023201"/>
    </source>
</evidence>
<dbReference type="InterPro" id="IPR018422">
    <property type="entry name" value="Cation/H_exchanger_CPA1"/>
</dbReference>
<dbReference type="PRINTS" id="PR01084">
    <property type="entry name" value="NAHEXCHNGR"/>
</dbReference>
<evidence type="ECO:0000313" key="14">
    <source>
        <dbReference type="Proteomes" id="UP000242188"/>
    </source>
</evidence>
<organism evidence="13 14">
    <name type="scientific">Mizuhopecten yessoensis</name>
    <name type="common">Japanese scallop</name>
    <name type="synonym">Patinopecten yessoensis</name>
    <dbReference type="NCBI Taxonomy" id="6573"/>
    <lineage>
        <taxon>Eukaryota</taxon>
        <taxon>Metazoa</taxon>
        <taxon>Spiralia</taxon>
        <taxon>Lophotrochozoa</taxon>
        <taxon>Mollusca</taxon>
        <taxon>Bivalvia</taxon>
        <taxon>Autobranchia</taxon>
        <taxon>Pteriomorphia</taxon>
        <taxon>Pectinida</taxon>
        <taxon>Pectinoidea</taxon>
        <taxon>Pectinidae</taxon>
        <taxon>Mizuhopecten</taxon>
    </lineage>
</organism>
<evidence type="ECO:0000256" key="2">
    <source>
        <dbReference type="ARBA" id="ARBA00022448"/>
    </source>
</evidence>
<dbReference type="GO" id="GO:0005886">
    <property type="term" value="C:plasma membrane"/>
    <property type="evidence" value="ECO:0007669"/>
    <property type="project" value="TreeGrafter"/>
</dbReference>
<dbReference type="GO" id="GO:0051453">
    <property type="term" value="P:regulation of intracellular pH"/>
    <property type="evidence" value="ECO:0007669"/>
    <property type="project" value="TreeGrafter"/>
</dbReference>
<feature type="transmembrane region" description="Helical" evidence="10">
    <location>
        <begin position="114"/>
        <end position="132"/>
    </location>
</feature>
<accession>A0A210Q0D5</accession>
<dbReference type="EMBL" id="NEDP02005315">
    <property type="protein sequence ID" value="OWF42175.1"/>
    <property type="molecule type" value="Genomic_DNA"/>
</dbReference>
<dbReference type="GO" id="GO:0015385">
    <property type="term" value="F:sodium:proton antiporter activity"/>
    <property type="evidence" value="ECO:0007669"/>
    <property type="project" value="InterPro"/>
</dbReference>
<feature type="compositionally biased region" description="Basic and acidic residues" evidence="9">
    <location>
        <begin position="43"/>
        <end position="65"/>
    </location>
</feature>
<evidence type="ECO:0000256" key="6">
    <source>
        <dbReference type="ARBA" id="ARBA00023065"/>
    </source>
</evidence>
<comment type="caution">
    <text evidence="13">The sequence shown here is derived from an EMBL/GenBank/DDBJ whole genome shotgun (WGS) entry which is preliminary data.</text>
</comment>
<keyword evidence="2" id="KW-0813">Transport</keyword>
<gene>
    <name evidence="13" type="ORF">KP79_PYT20050</name>
</gene>
<feature type="chain" id="PRO_5013392674" evidence="11">
    <location>
        <begin position="25"/>
        <end position="183"/>
    </location>
</feature>
<comment type="subcellular location">
    <subcellularLocation>
        <location evidence="1">Membrane</location>
        <topology evidence="1">Multi-pass membrane protein</topology>
    </subcellularLocation>
</comment>
<dbReference type="GO" id="GO:0098719">
    <property type="term" value="P:sodium ion import across plasma membrane"/>
    <property type="evidence" value="ECO:0007669"/>
    <property type="project" value="TreeGrafter"/>
</dbReference>
<feature type="transmembrane region" description="Helical" evidence="10">
    <location>
        <begin position="83"/>
        <end position="102"/>
    </location>
</feature>
<evidence type="ECO:0000313" key="13">
    <source>
        <dbReference type="EMBL" id="OWF42175.1"/>
    </source>
</evidence>
<keyword evidence="5" id="KW-0915">Sodium</keyword>
<dbReference type="OrthoDB" id="196264at2759"/>
<keyword evidence="14" id="KW-1185">Reference proteome</keyword>
<reference evidence="13 14" key="1">
    <citation type="journal article" date="2017" name="Nat. Ecol. Evol.">
        <title>Scallop genome provides insights into evolution of bilaterian karyotype and development.</title>
        <authorList>
            <person name="Wang S."/>
            <person name="Zhang J."/>
            <person name="Jiao W."/>
            <person name="Li J."/>
            <person name="Xun X."/>
            <person name="Sun Y."/>
            <person name="Guo X."/>
            <person name="Huan P."/>
            <person name="Dong B."/>
            <person name="Zhang L."/>
            <person name="Hu X."/>
            <person name="Sun X."/>
            <person name="Wang J."/>
            <person name="Zhao C."/>
            <person name="Wang Y."/>
            <person name="Wang D."/>
            <person name="Huang X."/>
            <person name="Wang R."/>
            <person name="Lv J."/>
            <person name="Li Y."/>
            <person name="Zhang Z."/>
            <person name="Liu B."/>
            <person name="Lu W."/>
            <person name="Hui Y."/>
            <person name="Liang J."/>
            <person name="Zhou Z."/>
            <person name="Hou R."/>
            <person name="Li X."/>
            <person name="Liu Y."/>
            <person name="Li H."/>
            <person name="Ning X."/>
            <person name="Lin Y."/>
            <person name="Zhao L."/>
            <person name="Xing Q."/>
            <person name="Dou J."/>
            <person name="Li Y."/>
            <person name="Mao J."/>
            <person name="Guo H."/>
            <person name="Dou H."/>
            <person name="Li T."/>
            <person name="Mu C."/>
            <person name="Jiang W."/>
            <person name="Fu Q."/>
            <person name="Fu X."/>
            <person name="Miao Y."/>
            <person name="Liu J."/>
            <person name="Yu Q."/>
            <person name="Li R."/>
            <person name="Liao H."/>
            <person name="Li X."/>
            <person name="Kong Y."/>
            <person name="Jiang Z."/>
            <person name="Chourrout D."/>
            <person name="Li R."/>
            <person name="Bao Z."/>
        </authorList>
    </citation>
    <scope>NUCLEOTIDE SEQUENCE [LARGE SCALE GENOMIC DNA]</scope>
    <source>
        <strain evidence="13 14">PY_sf001</strain>
    </source>
</reference>
<dbReference type="PANTHER" id="PTHR10110:SF126">
    <property type="entry name" value="NA(+)_H(+) EXCHANGER PROTEIN 7"/>
    <property type="match status" value="1"/>
</dbReference>
<feature type="signal peptide" evidence="11">
    <location>
        <begin position="1"/>
        <end position="24"/>
    </location>
</feature>
<feature type="region of interest" description="Disordered" evidence="9">
    <location>
        <begin position="23"/>
        <end position="65"/>
    </location>
</feature>
<keyword evidence="11" id="KW-0732">Signal</keyword>
<evidence type="ECO:0000256" key="9">
    <source>
        <dbReference type="SAM" id="MobiDB-lite"/>
    </source>
</evidence>
<feature type="domain" description="Cation/H+ exchanger transmembrane" evidence="12">
    <location>
        <begin position="90"/>
        <end position="178"/>
    </location>
</feature>
<evidence type="ECO:0000259" key="12">
    <source>
        <dbReference type="Pfam" id="PF00999"/>
    </source>
</evidence>
<evidence type="ECO:0000256" key="10">
    <source>
        <dbReference type="SAM" id="Phobius"/>
    </source>
</evidence>
<proteinExistence type="predicted"/>
<evidence type="ECO:0000256" key="1">
    <source>
        <dbReference type="ARBA" id="ARBA00004141"/>
    </source>
</evidence>
<dbReference type="Proteomes" id="UP000242188">
    <property type="component" value="Unassembled WGS sequence"/>
</dbReference>
<keyword evidence="6" id="KW-0406">Ion transport</keyword>
<sequence length="183" mass="20265">MARNPVALLLFVLVLVCLISLSNSSSTSSPQTSDVTYSTTHNISEHGDDHSSNHSTNHSEHEGSNGHHVEVVEIRYDEIRSPFLFTIVVLVAVISKMGFHYADKLSSFLPESCLLIIVGVVFGAIIYFSGSSGDLQAFFTPETFFHYLLPPIILESAFNLYDRTFTENIGSILIFAVFVPVHR</sequence>
<dbReference type="GO" id="GO:0015386">
    <property type="term" value="F:potassium:proton antiporter activity"/>
    <property type="evidence" value="ECO:0007669"/>
    <property type="project" value="TreeGrafter"/>
</dbReference>
<evidence type="ECO:0000256" key="7">
    <source>
        <dbReference type="ARBA" id="ARBA00023136"/>
    </source>
</evidence>
<keyword evidence="7 10" id="KW-0472">Membrane</keyword>
<protein>
    <submittedName>
        <fullName evidence="13">Sodium/hydrogen exchanger 1</fullName>
    </submittedName>
</protein>
<dbReference type="Pfam" id="PF00999">
    <property type="entry name" value="Na_H_Exchanger"/>
    <property type="match status" value="1"/>
</dbReference>
<dbReference type="InterPro" id="IPR004709">
    <property type="entry name" value="NaH_exchanger"/>
</dbReference>
<keyword evidence="3 10" id="KW-0812">Transmembrane</keyword>
<dbReference type="PANTHER" id="PTHR10110">
    <property type="entry name" value="SODIUM/HYDROGEN EXCHANGER"/>
    <property type="match status" value="1"/>
</dbReference>
<keyword evidence="8" id="KW-0739">Sodium transport</keyword>
<evidence type="ECO:0000256" key="3">
    <source>
        <dbReference type="ARBA" id="ARBA00022692"/>
    </source>
</evidence>
<evidence type="ECO:0000256" key="5">
    <source>
        <dbReference type="ARBA" id="ARBA00023053"/>
    </source>
</evidence>
<evidence type="ECO:0000256" key="11">
    <source>
        <dbReference type="SAM" id="SignalP"/>
    </source>
</evidence>
<name>A0A210Q0D5_MIZYE</name>
<dbReference type="InterPro" id="IPR006153">
    <property type="entry name" value="Cation/H_exchanger_TM"/>
</dbReference>
<dbReference type="AlphaFoldDB" id="A0A210Q0D5"/>